<feature type="region of interest" description="Disordered" evidence="1">
    <location>
        <begin position="1"/>
        <end position="31"/>
    </location>
</feature>
<dbReference type="AlphaFoldDB" id="A0A239IAN0"/>
<evidence type="ECO:0000256" key="1">
    <source>
        <dbReference type="SAM" id="MobiDB-lite"/>
    </source>
</evidence>
<sequence length="31" mass="3171">MNSEPGVVKTASPGRASGTAAREARAANEER</sequence>
<organism evidence="2 3">
    <name type="scientific">Streptosporangium subroseum</name>
    <dbReference type="NCBI Taxonomy" id="106412"/>
    <lineage>
        <taxon>Bacteria</taxon>
        <taxon>Bacillati</taxon>
        <taxon>Actinomycetota</taxon>
        <taxon>Actinomycetes</taxon>
        <taxon>Streptosporangiales</taxon>
        <taxon>Streptosporangiaceae</taxon>
        <taxon>Streptosporangium</taxon>
    </lineage>
</organism>
<protein>
    <submittedName>
        <fullName evidence="2">Uncharacterized protein</fullName>
    </submittedName>
</protein>
<name>A0A239IAN0_9ACTN</name>
<accession>A0A239IAN0</accession>
<evidence type="ECO:0000313" key="2">
    <source>
        <dbReference type="EMBL" id="SNS90601.1"/>
    </source>
</evidence>
<keyword evidence="3" id="KW-1185">Reference proteome</keyword>
<dbReference type="EMBL" id="FZOD01000019">
    <property type="protein sequence ID" value="SNS90601.1"/>
    <property type="molecule type" value="Genomic_DNA"/>
</dbReference>
<evidence type="ECO:0000313" key="3">
    <source>
        <dbReference type="Proteomes" id="UP000198282"/>
    </source>
</evidence>
<gene>
    <name evidence="2" type="ORF">SAMN05216276_101946</name>
</gene>
<dbReference type="Proteomes" id="UP000198282">
    <property type="component" value="Unassembled WGS sequence"/>
</dbReference>
<reference evidence="2 3" key="1">
    <citation type="submission" date="2017-06" db="EMBL/GenBank/DDBJ databases">
        <authorList>
            <person name="Kim H.J."/>
            <person name="Triplett B.A."/>
        </authorList>
    </citation>
    <scope>NUCLEOTIDE SEQUENCE [LARGE SCALE GENOMIC DNA]</scope>
    <source>
        <strain evidence="2 3">CGMCC 4.2132</strain>
    </source>
</reference>
<feature type="compositionally biased region" description="Basic and acidic residues" evidence="1">
    <location>
        <begin position="22"/>
        <end position="31"/>
    </location>
</feature>
<proteinExistence type="predicted"/>